<reference evidence="2 3" key="1">
    <citation type="journal article" date="2020" name="Cell">
        <title>Large-Scale Comparative Analyses of Tick Genomes Elucidate Their Genetic Diversity and Vector Capacities.</title>
        <authorList>
            <consortium name="Tick Genome and Microbiome Consortium (TIGMIC)"/>
            <person name="Jia N."/>
            <person name="Wang J."/>
            <person name="Shi W."/>
            <person name="Du L."/>
            <person name="Sun Y."/>
            <person name="Zhan W."/>
            <person name="Jiang J.F."/>
            <person name="Wang Q."/>
            <person name="Zhang B."/>
            <person name="Ji P."/>
            <person name="Bell-Sakyi L."/>
            <person name="Cui X.M."/>
            <person name="Yuan T.T."/>
            <person name="Jiang B.G."/>
            <person name="Yang W.F."/>
            <person name="Lam T.T."/>
            <person name="Chang Q.C."/>
            <person name="Ding S.J."/>
            <person name="Wang X.J."/>
            <person name="Zhu J.G."/>
            <person name="Ruan X.D."/>
            <person name="Zhao L."/>
            <person name="Wei J.T."/>
            <person name="Ye R.Z."/>
            <person name="Que T.C."/>
            <person name="Du C.H."/>
            <person name="Zhou Y.H."/>
            <person name="Cheng J.X."/>
            <person name="Dai P.F."/>
            <person name="Guo W.B."/>
            <person name="Han X.H."/>
            <person name="Huang E.J."/>
            <person name="Li L.F."/>
            <person name="Wei W."/>
            <person name="Gao Y.C."/>
            <person name="Liu J.Z."/>
            <person name="Shao H.Z."/>
            <person name="Wang X."/>
            <person name="Wang C.C."/>
            <person name="Yang T.C."/>
            <person name="Huo Q.B."/>
            <person name="Li W."/>
            <person name="Chen H.Y."/>
            <person name="Chen S.E."/>
            <person name="Zhou L.G."/>
            <person name="Ni X.B."/>
            <person name="Tian J.H."/>
            <person name="Sheng Y."/>
            <person name="Liu T."/>
            <person name="Pan Y.S."/>
            <person name="Xia L.Y."/>
            <person name="Li J."/>
            <person name="Zhao F."/>
            <person name="Cao W.C."/>
        </authorList>
    </citation>
    <scope>NUCLEOTIDE SEQUENCE [LARGE SCALE GENOMIC DNA]</scope>
    <source>
        <strain evidence="2">HaeL-2018</strain>
    </source>
</reference>
<evidence type="ECO:0000313" key="2">
    <source>
        <dbReference type="EMBL" id="KAH9378082.1"/>
    </source>
</evidence>
<dbReference type="EMBL" id="JABSTR010000008">
    <property type="protein sequence ID" value="KAH9378082.1"/>
    <property type="molecule type" value="Genomic_DNA"/>
</dbReference>
<organism evidence="2 3">
    <name type="scientific">Haemaphysalis longicornis</name>
    <name type="common">Bush tick</name>
    <dbReference type="NCBI Taxonomy" id="44386"/>
    <lineage>
        <taxon>Eukaryota</taxon>
        <taxon>Metazoa</taxon>
        <taxon>Ecdysozoa</taxon>
        <taxon>Arthropoda</taxon>
        <taxon>Chelicerata</taxon>
        <taxon>Arachnida</taxon>
        <taxon>Acari</taxon>
        <taxon>Parasitiformes</taxon>
        <taxon>Ixodida</taxon>
        <taxon>Ixodoidea</taxon>
        <taxon>Ixodidae</taxon>
        <taxon>Haemaphysalinae</taxon>
        <taxon>Haemaphysalis</taxon>
    </lineage>
</organism>
<keyword evidence="3" id="KW-1185">Reference proteome</keyword>
<gene>
    <name evidence="2" type="ORF">HPB48_006644</name>
</gene>
<dbReference type="Pfam" id="PF05699">
    <property type="entry name" value="Dimer_Tnp_hAT"/>
    <property type="match status" value="1"/>
</dbReference>
<dbReference type="AlphaFoldDB" id="A0A9J6GRP0"/>
<sequence>MDASGESCFKEVAESNRSLLAMPLSNAKLKRAFSQMNLVKSRFRKRIRNETLSAILHARHGLRLRGVCCRDFQKTAKIMQLFNAKNT</sequence>
<name>A0A9J6GRP0_HAELO</name>
<protein>
    <recommendedName>
        <fullName evidence="1">HAT C-terminal dimerisation domain-containing protein</fullName>
    </recommendedName>
</protein>
<dbReference type="InterPro" id="IPR008906">
    <property type="entry name" value="HATC_C_dom"/>
</dbReference>
<dbReference type="Proteomes" id="UP000821853">
    <property type="component" value="Unassembled WGS sequence"/>
</dbReference>
<dbReference type="VEuPathDB" id="VectorBase:HLOH_059683"/>
<evidence type="ECO:0000259" key="1">
    <source>
        <dbReference type="Pfam" id="PF05699"/>
    </source>
</evidence>
<comment type="caution">
    <text evidence="2">The sequence shown here is derived from an EMBL/GenBank/DDBJ whole genome shotgun (WGS) entry which is preliminary data.</text>
</comment>
<feature type="domain" description="HAT C-terminal dimerisation" evidence="1">
    <location>
        <begin position="6"/>
        <end position="60"/>
    </location>
</feature>
<proteinExistence type="predicted"/>
<accession>A0A9J6GRP0</accession>
<evidence type="ECO:0000313" key="3">
    <source>
        <dbReference type="Proteomes" id="UP000821853"/>
    </source>
</evidence>
<dbReference type="OMA" id="YANNTCC"/>
<dbReference type="GO" id="GO:0046983">
    <property type="term" value="F:protein dimerization activity"/>
    <property type="evidence" value="ECO:0007669"/>
    <property type="project" value="InterPro"/>
</dbReference>
<dbReference type="OrthoDB" id="10023262at2759"/>